<gene>
    <name evidence="3" type="ORF">P280DRAFT_410219</name>
</gene>
<dbReference type="InterPro" id="IPR018805">
    <property type="entry name" value="YJL171C/Tos1_C"/>
</dbReference>
<dbReference type="Pfam" id="PF10287">
    <property type="entry name" value="YJL171C_Tos1_C"/>
    <property type="match status" value="1"/>
</dbReference>
<evidence type="ECO:0000256" key="1">
    <source>
        <dbReference type="SAM" id="MobiDB-lite"/>
    </source>
</evidence>
<dbReference type="Proteomes" id="UP000799753">
    <property type="component" value="Unassembled WGS sequence"/>
</dbReference>
<dbReference type="AlphaFoldDB" id="A0A6A6RM45"/>
<sequence length="348" mass="37932">MTVHDTTTVCPNSQLSSSIIPSNNPETYLSCSIGTLPCAYESTTLIPTPRVSPTLPTPGPEDATSATANTNDELARRGEQERVLSQPSQKDAVAKAAAGTWSRVAYYTSAQPAAATGFAFLANLGDPQKSGTFDYSFGNSLGYVIGDGSKVTTDSTPFDGTLETSEIEISVFTDKVCDGDCEYARPDTVAHYGWDGPSKAFFIEFQMDHRDNVGSDQGMLSDAPAWWFLNAAIPRILQYGNDRNNIPCSCWSTGCGEFDAFEVLGRGEMRAKSTIHRQGNLEGGDSNYFGRPVGRMLKFVVVFHNWNITARVLDDSFDFSQDLTEAQIYKILGYDMNDKSHSLYAIGD</sequence>
<proteinExistence type="predicted"/>
<evidence type="ECO:0000313" key="3">
    <source>
        <dbReference type="EMBL" id="KAF2636177.1"/>
    </source>
</evidence>
<organism evidence="3 4">
    <name type="scientific">Massarina eburnea CBS 473.64</name>
    <dbReference type="NCBI Taxonomy" id="1395130"/>
    <lineage>
        <taxon>Eukaryota</taxon>
        <taxon>Fungi</taxon>
        <taxon>Dikarya</taxon>
        <taxon>Ascomycota</taxon>
        <taxon>Pezizomycotina</taxon>
        <taxon>Dothideomycetes</taxon>
        <taxon>Pleosporomycetidae</taxon>
        <taxon>Pleosporales</taxon>
        <taxon>Massarineae</taxon>
        <taxon>Massarinaceae</taxon>
        <taxon>Massarina</taxon>
    </lineage>
</organism>
<dbReference type="PANTHER" id="PTHR31737">
    <property type="entry name" value="PROTEIN TOS1"/>
    <property type="match status" value="1"/>
</dbReference>
<dbReference type="OrthoDB" id="118256at2759"/>
<feature type="region of interest" description="Disordered" evidence="1">
    <location>
        <begin position="47"/>
        <end position="68"/>
    </location>
</feature>
<name>A0A6A6RM45_9PLEO</name>
<dbReference type="GO" id="GO:0009277">
    <property type="term" value="C:fungal-type cell wall"/>
    <property type="evidence" value="ECO:0007669"/>
    <property type="project" value="TreeGrafter"/>
</dbReference>
<protein>
    <recommendedName>
        <fullName evidence="2">Cell wall protein YJL171C/Tos1 C-terminal domain-containing protein</fullName>
    </recommendedName>
</protein>
<dbReference type="PANTHER" id="PTHR31737:SF2">
    <property type="entry name" value="PROTEIN TOS1"/>
    <property type="match status" value="1"/>
</dbReference>
<dbReference type="EMBL" id="MU006800">
    <property type="protein sequence ID" value="KAF2636177.1"/>
    <property type="molecule type" value="Genomic_DNA"/>
</dbReference>
<reference evidence="3" key="1">
    <citation type="journal article" date="2020" name="Stud. Mycol.">
        <title>101 Dothideomycetes genomes: a test case for predicting lifestyles and emergence of pathogens.</title>
        <authorList>
            <person name="Haridas S."/>
            <person name="Albert R."/>
            <person name="Binder M."/>
            <person name="Bloem J."/>
            <person name="Labutti K."/>
            <person name="Salamov A."/>
            <person name="Andreopoulos B."/>
            <person name="Baker S."/>
            <person name="Barry K."/>
            <person name="Bills G."/>
            <person name="Bluhm B."/>
            <person name="Cannon C."/>
            <person name="Castanera R."/>
            <person name="Culley D."/>
            <person name="Daum C."/>
            <person name="Ezra D."/>
            <person name="Gonzalez J."/>
            <person name="Henrissat B."/>
            <person name="Kuo A."/>
            <person name="Liang C."/>
            <person name="Lipzen A."/>
            <person name="Lutzoni F."/>
            <person name="Magnuson J."/>
            <person name="Mondo S."/>
            <person name="Nolan M."/>
            <person name="Ohm R."/>
            <person name="Pangilinan J."/>
            <person name="Park H.-J."/>
            <person name="Ramirez L."/>
            <person name="Alfaro M."/>
            <person name="Sun H."/>
            <person name="Tritt A."/>
            <person name="Yoshinaga Y."/>
            <person name="Zwiers L.-H."/>
            <person name="Turgeon B."/>
            <person name="Goodwin S."/>
            <person name="Spatafora J."/>
            <person name="Crous P."/>
            <person name="Grigoriev I."/>
        </authorList>
    </citation>
    <scope>NUCLEOTIDE SEQUENCE</scope>
    <source>
        <strain evidence="3">CBS 473.64</strain>
    </source>
</reference>
<keyword evidence="4" id="KW-1185">Reference proteome</keyword>
<evidence type="ECO:0000313" key="4">
    <source>
        <dbReference type="Proteomes" id="UP000799753"/>
    </source>
</evidence>
<accession>A0A6A6RM45</accession>
<evidence type="ECO:0000259" key="2">
    <source>
        <dbReference type="Pfam" id="PF10287"/>
    </source>
</evidence>
<feature type="domain" description="Cell wall protein YJL171C/Tos1 C-terminal" evidence="2">
    <location>
        <begin position="99"/>
        <end position="329"/>
    </location>
</feature>